<sequence>MKKNNTLAAITFNFSAFPLIFLVSIQSFEHKELSPPECRMKRWELPVSLVQTQSPTQQKTPPLIPIQSSPFLCCDKDRSCLDEQIWGENNQPADKKALLTAIDRSLSYLYKSEAAYQQYPVEGITRDRVIKSLKRFRELVVSTRSAAQLNAAVAREFVFYQSIGSDNKGSVLFTAYYEPVYAASRVPTAQYRYPIYRLPSDFDTWENPHPTRLELEGSDGLQGANGRLNSLELFWLRDRLEAYIMQIEGSARLQFPDGTQTTVGYAGSTAYQYKSIGRELANDGKLPLEGMTMPIILDYFHKHPDDLNIYIPRDPSFVFFKENYGTPAEGSIQVPLTAERSIATDKSLMPPGALALIHTTIPFVNKKGEMVQRTVSRYVLDQDTGGAIKGAGRVDYFLGTGKVAGDRAGITVSNGNLYYLLLKAQN</sequence>
<evidence type="ECO:0000256" key="5">
    <source>
        <dbReference type="ARBA" id="ARBA00030918"/>
    </source>
</evidence>
<name>A0AAP5I6N5_9CYAN</name>
<dbReference type="CDD" id="cd14668">
    <property type="entry name" value="mlta_B"/>
    <property type="match status" value="1"/>
</dbReference>
<evidence type="ECO:0000256" key="1">
    <source>
        <dbReference type="ARBA" id="ARBA00001420"/>
    </source>
</evidence>
<gene>
    <name evidence="7" type="ORF">G7B40_006200</name>
</gene>
<dbReference type="InterPro" id="IPR026044">
    <property type="entry name" value="MltA"/>
</dbReference>
<feature type="domain" description="Lytic transglycosylase MltA" evidence="6">
    <location>
        <begin position="180"/>
        <end position="321"/>
    </location>
</feature>
<keyword evidence="4" id="KW-0961">Cell wall biogenesis/degradation</keyword>
<dbReference type="Gene3D" id="2.40.40.10">
    <property type="entry name" value="RlpA-like domain"/>
    <property type="match status" value="1"/>
</dbReference>
<evidence type="ECO:0000256" key="2">
    <source>
        <dbReference type="ARBA" id="ARBA00012587"/>
    </source>
</evidence>
<evidence type="ECO:0000256" key="4">
    <source>
        <dbReference type="ARBA" id="ARBA00023316"/>
    </source>
</evidence>
<dbReference type="Gene3D" id="2.40.240.50">
    <property type="entry name" value="Barwin-like endoglucanases"/>
    <property type="match status" value="1"/>
</dbReference>
<dbReference type="PIRSF" id="PIRSF019422">
    <property type="entry name" value="MltA"/>
    <property type="match status" value="1"/>
</dbReference>
<dbReference type="GO" id="GO:0008933">
    <property type="term" value="F:peptidoglycan lytic transglycosylase activity"/>
    <property type="evidence" value="ECO:0007669"/>
    <property type="project" value="TreeGrafter"/>
</dbReference>
<evidence type="ECO:0000313" key="8">
    <source>
        <dbReference type="Proteomes" id="UP000667802"/>
    </source>
</evidence>
<evidence type="ECO:0000313" key="7">
    <source>
        <dbReference type="EMBL" id="MDR9894163.1"/>
    </source>
</evidence>
<evidence type="ECO:0000259" key="6">
    <source>
        <dbReference type="SMART" id="SM00925"/>
    </source>
</evidence>
<dbReference type="InterPro" id="IPR036908">
    <property type="entry name" value="RlpA-like_sf"/>
</dbReference>
<dbReference type="Pfam" id="PF03562">
    <property type="entry name" value="MltA"/>
    <property type="match status" value="1"/>
</dbReference>
<dbReference type="EMBL" id="JAALHA020000002">
    <property type="protein sequence ID" value="MDR9894163.1"/>
    <property type="molecule type" value="Genomic_DNA"/>
</dbReference>
<dbReference type="SUPFAM" id="SSF50685">
    <property type="entry name" value="Barwin-like endoglucanases"/>
    <property type="match status" value="1"/>
</dbReference>
<dbReference type="Proteomes" id="UP000667802">
    <property type="component" value="Unassembled WGS sequence"/>
</dbReference>
<dbReference type="InterPro" id="IPR010611">
    <property type="entry name" value="3D_dom"/>
</dbReference>
<dbReference type="GO" id="GO:0071555">
    <property type="term" value="P:cell wall organization"/>
    <property type="evidence" value="ECO:0007669"/>
    <property type="project" value="UniProtKB-KW"/>
</dbReference>
<dbReference type="EC" id="4.2.2.n1" evidence="2"/>
<organism evidence="7 8">
    <name type="scientific">Aetokthonos hydrillicola Thurmond2011</name>
    <dbReference type="NCBI Taxonomy" id="2712845"/>
    <lineage>
        <taxon>Bacteria</taxon>
        <taxon>Bacillati</taxon>
        <taxon>Cyanobacteriota</taxon>
        <taxon>Cyanophyceae</taxon>
        <taxon>Nostocales</taxon>
        <taxon>Hapalosiphonaceae</taxon>
        <taxon>Aetokthonos</taxon>
    </lineage>
</organism>
<evidence type="ECO:0000256" key="3">
    <source>
        <dbReference type="ARBA" id="ARBA00023239"/>
    </source>
</evidence>
<dbReference type="AlphaFoldDB" id="A0AAP5I6N5"/>
<dbReference type="SMART" id="SM00925">
    <property type="entry name" value="MltA"/>
    <property type="match status" value="1"/>
</dbReference>
<comment type="caution">
    <text evidence="7">The sequence shown here is derived from an EMBL/GenBank/DDBJ whole genome shotgun (WGS) entry which is preliminary data.</text>
</comment>
<dbReference type="PANTHER" id="PTHR30124:SF0">
    <property type="entry name" value="MEMBRANE-BOUND LYTIC MUREIN TRANSGLYCOSYLASE A"/>
    <property type="match status" value="1"/>
</dbReference>
<dbReference type="GO" id="GO:0009253">
    <property type="term" value="P:peptidoglycan catabolic process"/>
    <property type="evidence" value="ECO:0007669"/>
    <property type="project" value="TreeGrafter"/>
</dbReference>
<dbReference type="CDD" id="cd14485">
    <property type="entry name" value="mltA_like_LT_A"/>
    <property type="match status" value="1"/>
</dbReference>
<reference evidence="8" key="1">
    <citation type="journal article" date="2021" name="Science">
        <title>Hunting the eagle killer: A cyanobacterial neurotoxin causes vacuolar myelinopathy.</title>
        <authorList>
            <person name="Breinlinger S."/>
            <person name="Phillips T.J."/>
            <person name="Haram B.N."/>
            <person name="Mares J."/>
            <person name="Martinez Yerena J.A."/>
            <person name="Hrouzek P."/>
            <person name="Sobotka R."/>
            <person name="Henderson W.M."/>
            <person name="Schmieder P."/>
            <person name="Williams S.M."/>
            <person name="Lauderdale J.D."/>
            <person name="Wilde H.D."/>
            <person name="Gerrin W."/>
            <person name="Kust A."/>
            <person name="Washington J.W."/>
            <person name="Wagner C."/>
            <person name="Geier B."/>
            <person name="Liebeke M."/>
            <person name="Enke H."/>
            <person name="Niedermeyer T.H.J."/>
            <person name="Wilde S.B."/>
        </authorList>
    </citation>
    <scope>NUCLEOTIDE SEQUENCE [LARGE SCALE GENOMIC DNA]</scope>
    <source>
        <strain evidence="8">Thurmond2011</strain>
    </source>
</reference>
<dbReference type="InterPro" id="IPR005300">
    <property type="entry name" value="MltA_B"/>
</dbReference>
<keyword evidence="3" id="KW-0456">Lyase</keyword>
<dbReference type="RefSeq" id="WP_208341843.1">
    <property type="nucleotide sequence ID" value="NZ_CAWQFN010000032.1"/>
</dbReference>
<dbReference type="PANTHER" id="PTHR30124">
    <property type="entry name" value="MEMBRANE-BOUND LYTIC MUREIN TRANSGLYCOSYLASE A"/>
    <property type="match status" value="1"/>
</dbReference>
<comment type="catalytic activity">
    <reaction evidence="1">
        <text>Exolytic cleavage of the (1-&gt;4)-beta-glycosidic linkage between N-acetylmuramic acid (MurNAc) and N-acetylglucosamine (GlcNAc) residues in peptidoglycan, from either the reducing or the non-reducing ends of the peptidoglycan chains, with concomitant formation of a 1,6-anhydrobond in the MurNAc residue.</text>
        <dbReference type="EC" id="4.2.2.n1"/>
    </reaction>
</comment>
<keyword evidence="8" id="KW-1185">Reference proteome</keyword>
<dbReference type="Pfam" id="PF06725">
    <property type="entry name" value="3D"/>
    <property type="match status" value="1"/>
</dbReference>
<proteinExistence type="predicted"/>
<accession>A0AAP5I6N5</accession>
<protein>
    <recommendedName>
        <fullName evidence="2">peptidoglycan lytic exotransglycosylase</fullName>
        <ecNumber evidence="2">4.2.2.n1</ecNumber>
    </recommendedName>
    <alternativeName>
        <fullName evidence="5">Murein hydrolase A</fullName>
    </alternativeName>
</protein>
<dbReference type="GO" id="GO:0009254">
    <property type="term" value="P:peptidoglycan turnover"/>
    <property type="evidence" value="ECO:0007669"/>
    <property type="project" value="InterPro"/>
</dbReference>
<dbReference type="GO" id="GO:0019867">
    <property type="term" value="C:outer membrane"/>
    <property type="evidence" value="ECO:0007669"/>
    <property type="project" value="InterPro"/>
</dbReference>
<dbReference type="GO" id="GO:0004553">
    <property type="term" value="F:hydrolase activity, hydrolyzing O-glycosyl compounds"/>
    <property type="evidence" value="ECO:0007669"/>
    <property type="project" value="InterPro"/>
</dbReference>